<accession>A0A6J4U440</accession>
<dbReference type="SUPFAM" id="SSF52833">
    <property type="entry name" value="Thioredoxin-like"/>
    <property type="match status" value="1"/>
</dbReference>
<keyword evidence="2" id="KW-0413">Isomerase</keyword>
<evidence type="ECO:0000313" key="2">
    <source>
        <dbReference type="EMBL" id="CAA9539414.1"/>
    </source>
</evidence>
<reference evidence="2" key="1">
    <citation type="submission" date="2020-02" db="EMBL/GenBank/DDBJ databases">
        <authorList>
            <person name="Meier V. D."/>
        </authorList>
    </citation>
    <scope>NUCLEOTIDE SEQUENCE</scope>
    <source>
        <strain evidence="2">AVDCRST_MAG59</strain>
    </source>
</reference>
<protein>
    <submittedName>
        <fullName evidence="2">2-hydroxychromene-2-carboxylate isomerase/DsbA-like thioredoxin domain</fullName>
    </submittedName>
</protein>
<dbReference type="InterPro" id="IPR036249">
    <property type="entry name" value="Thioredoxin-like_sf"/>
</dbReference>
<dbReference type="Pfam" id="PF01323">
    <property type="entry name" value="DSBA"/>
    <property type="match status" value="1"/>
</dbReference>
<feature type="domain" description="DSBA-like thioredoxin" evidence="1">
    <location>
        <begin position="3"/>
        <end position="199"/>
    </location>
</feature>
<dbReference type="PANTHER" id="PTHR13887">
    <property type="entry name" value="GLUTATHIONE S-TRANSFERASE KAPPA"/>
    <property type="match status" value="1"/>
</dbReference>
<gene>
    <name evidence="2" type="ORF">AVDCRST_MAG59-689</name>
</gene>
<dbReference type="InterPro" id="IPR001853">
    <property type="entry name" value="DSBA-like_thioredoxin_dom"/>
</dbReference>
<dbReference type="CDD" id="cd03024">
    <property type="entry name" value="DsbA_FrnE"/>
    <property type="match status" value="1"/>
</dbReference>
<name>A0A6J4U440_9BACT</name>
<dbReference type="GO" id="GO:0016853">
    <property type="term" value="F:isomerase activity"/>
    <property type="evidence" value="ECO:0007669"/>
    <property type="project" value="UniProtKB-KW"/>
</dbReference>
<proteinExistence type="predicted"/>
<dbReference type="Gene3D" id="3.40.30.10">
    <property type="entry name" value="Glutaredoxin"/>
    <property type="match status" value="1"/>
</dbReference>
<organism evidence="2">
    <name type="scientific">uncultured Thermomicrobiales bacterium</name>
    <dbReference type="NCBI Taxonomy" id="1645740"/>
    <lineage>
        <taxon>Bacteria</taxon>
        <taxon>Pseudomonadati</taxon>
        <taxon>Thermomicrobiota</taxon>
        <taxon>Thermomicrobia</taxon>
        <taxon>Thermomicrobiales</taxon>
        <taxon>environmental samples</taxon>
    </lineage>
</organism>
<sequence>MIVDVYHDIVCPWCRIGKAHLDLALAGWEGEPVEVRWRPFLLNPEAPTAGGDLATYFRETKGVADPAPIFRRVEAAGASARLHFDFARARVGPTQDAHRLLLLVAPERRATVLDALHRVYFEEGGDLADHALLTDAAAEAGEDRATILARLASDEGEAELAEALRASQATVRGGVPFFVFDETYALSGAQPPETLRAAMRETVAARAGVGA</sequence>
<evidence type="ECO:0000259" key="1">
    <source>
        <dbReference type="Pfam" id="PF01323"/>
    </source>
</evidence>
<dbReference type="AlphaFoldDB" id="A0A6J4U440"/>
<dbReference type="GO" id="GO:0016491">
    <property type="term" value="F:oxidoreductase activity"/>
    <property type="evidence" value="ECO:0007669"/>
    <property type="project" value="InterPro"/>
</dbReference>
<dbReference type="PANTHER" id="PTHR13887:SF41">
    <property type="entry name" value="THIOREDOXIN SUPERFAMILY PROTEIN"/>
    <property type="match status" value="1"/>
</dbReference>
<dbReference type="EMBL" id="CADCWF010000034">
    <property type="protein sequence ID" value="CAA9539414.1"/>
    <property type="molecule type" value="Genomic_DNA"/>
</dbReference>